<protein>
    <submittedName>
        <fullName evidence="1">Uncharacterized protein</fullName>
    </submittedName>
</protein>
<dbReference type="KEGG" id="ajp:AMJAP_0039"/>
<dbReference type="Proteomes" id="UP000595663">
    <property type="component" value="Chromosome"/>
</dbReference>
<evidence type="ECO:0000313" key="1">
    <source>
        <dbReference type="EMBL" id="BBB24640.1"/>
    </source>
</evidence>
<dbReference type="RefSeq" id="WP_019621199.1">
    <property type="nucleotide sequence ID" value="NZ_AP014545.1"/>
</dbReference>
<name>A0A7R6SR07_9GAMM</name>
<keyword evidence="2" id="KW-1185">Reference proteome</keyword>
<organism evidence="1 2">
    <name type="scientific">Amphritea japonica ATCC BAA-1530</name>
    <dbReference type="NCBI Taxonomy" id="1278309"/>
    <lineage>
        <taxon>Bacteria</taxon>
        <taxon>Pseudomonadati</taxon>
        <taxon>Pseudomonadota</taxon>
        <taxon>Gammaproteobacteria</taxon>
        <taxon>Oceanospirillales</taxon>
        <taxon>Oceanospirillaceae</taxon>
        <taxon>Amphritea</taxon>
    </lineage>
</organism>
<dbReference type="EMBL" id="AP014545">
    <property type="protein sequence ID" value="BBB24640.1"/>
    <property type="molecule type" value="Genomic_DNA"/>
</dbReference>
<accession>A0A7R6SR07</accession>
<evidence type="ECO:0000313" key="2">
    <source>
        <dbReference type="Proteomes" id="UP000595663"/>
    </source>
</evidence>
<proteinExistence type="predicted"/>
<dbReference type="AlphaFoldDB" id="A0A7R6SR07"/>
<dbReference type="OrthoDB" id="7596615at2"/>
<reference evidence="1 2" key="1">
    <citation type="journal article" date="2008" name="Int. J. Syst. Evol. Microbiol.">
        <title>Amphritea japonica sp. nov. and Amphritea balenae sp. nov., isolated from the sediment adjacent to sperm whale carcasses off Kagoshima, Japan.</title>
        <authorList>
            <person name="Miyazaki M."/>
            <person name="Nogi Y."/>
            <person name="Fujiwara Y."/>
            <person name="Kawato M."/>
            <person name="Nagahama T."/>
            <person name="Kubokawa K."/>
            <person name="Horikoshi K."/>
        </authorList>
    </citation>
    <scope>NUCLEOTIDE SEQUENCE [LARGE SCALE GENOMIC DNA]</scope>
    <source>
        <strain evidence="1 2">ATCC BAA-1530</strain>
    </source>
</reference>
<gene>
    <name evidence="1" type="ORF">AMJAP_0039</name>
</gene>
<sequence length="212" mass="24609">MDGFDRNVFVNCPFDDDYRQLLLSVVFTVKHLGYNPRLSLERADSAESRIDKIVGLINQSKYGIHDLSRIVSEGGNEHYRMNMPFELGIDYGCQKLKEGAWSQKRILILEKEKYRYQKALSDLSGSDIKNHDDEPSKIIKAVRDWFVTTESIRADSGNKIWNSYNDFQAYLYDELIENDGHESVDDAQVSEIMQHMTVWFSMETDNKATGYR</sequence>